<evidence type="ECO:0000313" key="1">
    <source>
        <dbReference type="EMBL" id="MBY6322744.1"/>
    </source>
</evidence>
<keyword evidence="2" id="KW-1185">Reference proteome</keyword>
<comment type="caution">
    <text evidence="1">The sequence shown here is derived from an EMBL/GenBank/DDBJ whole genome shotgun (WGS) entry which is preliminary data.</text>
</comment>
<accession>A0ABS7NXG3</accession>
<proteinExistence type="predicted"/>
<protein>
    <submittedName>
        <fullName evidence="1">Uncharacterized protein</fullName>
    </submittedName>
</protein>
<gene>
    <name evidence="1" type="ORF">HQ605_18160</name>
</gene>
<dbReference type="RefSeq" id="WP_157889505.1">
    <property type="nucleotide sequence ID" value="NZ_JABUKE010000028.1"/>
</dbReference>
<dbReference type="Proteomes" id="UP001520140">
    <property type="component" value="Unassembled WGS sequence"/>
</dbReference>
<evidence type="ECO:0000313" key="2">
    <source>
        <dbReference type="Proteomes" id="UP001520140"/>
    </source>
</evidence>
<name>A0ABS7NXG3_9NOCA</name>
<reference evidence="1 2" key="1">
    <citation type="submission" date="2020-06" db="EMBL/GenBank/DDBJ databases">
        <title>Taxonomy, biology and ecology of Rhodococcus bacteria occurring in California pistachio and other woody hosts as revealed by genome sequence analyses.</title>
        <authorList>
            <person name="Gai Y."/>
            <person name="Riely B."/>
        </authorList>
    </citation>
    <scope>NUCLEOTIDE SEQUENCE [LARGE SCALE GENOMIC DNA]</scope>
    <source>
        <strain evidence="1 2">BP-284</strain>
    </source>
</reference>
<sequence>MTARRSDGCRASTACATVPLAAASASLLSIPWHDPGPRELLTLAAALGLVRRTTEDSSPLTTTISTAREAADCAAASWYDELGFTVDDARREAHAVAAEIREVVAVSDCTCDSALSESAVVAAAVAGAAADLAGYVASQSGPPVPWEVFTSPRVLDRLRRVASALVLVAERLDEA</sequence>
<dbReference type="EMBL" id="JABUKG010000025">
    <property type="protein sequence ID" value="MBY6322744.1"/>
    <property type="molecule type" value="Genomic_DNA"/>
</dbReference>
<organism evidence="1 2">
    <name type="scientific">Rhodococcoides kroppenstedtii</name>
    <dbReference type="NCBI Taxonomy" id="293050"/>
    <lineage>
        <taxon>Bacteria</taxon>
        <taxon>Bacillati</taxon>
        <taxon>Actinomycetota</taxon>
        <taxon>Actinomycetes</taxon>
        <taxon>Mycobacteriales</taxon>
        <taxon>Nocardiaceae</taxon>
        <taxon>Rhodococcoides</taxon>
    </lineage>
</organism>